<evidence type="ECO:0000313" key="5">
    <source>
        <dbReference type="EMBL" id="PNH04975.1"/>
    </source>
</evidence>
<dbReference type="OrthoDB" id="71437at2759"/>
<dbReference type="PROSITE" id="PS50294">
    <property type="entry name" value="WD_REPEATS_REGION"/>
    <property type="match status" value="2"/>
</dbReference>
<name>A0A2J7ZXJ2_9CHLO</name>
<dbReference type="InterPro" id="IPR036322">
    <property type="entry name" value="WD40_repeat_dom_sf"/>
</dbReference>
<keyword evidence="6" id="KW-1185">Reference proteome</keyword>
<feature type="repeat" description="WD" evidence="3">
    <location>
        <begin position="33"/>
        <end position="74"/>
    </location>
</feature>
<dbReference type="SUPFAM" id="SSF50978">
    <property type="entry name" value="WD40 repeat-like"/>
    <property type="match status" value="1"/>
</dbReference>
<dbReference type="EMBL" id="PGGS01000345">
    <property type="protein sequence ID" value="PNH04975.1"/>
    <property type="molecule type" value="Genomic_DNA"/>
</dbReference>
<comment type="caution">
    <text evidence="5">The sequence shown here is derived from an EMBL/GenBank/DDBJ whole genome shotgun (WGS) entry which is preliminary data.</text>
</comment>
<feature type="region of interest" description="Disordered" evidence="4">
    <location>
        <begin position="1"/>
        <end position="26"/>
    </location>
</feature>
<dbReference type="SMART" id="SM00320">
    <property type="entry name" value="WD40"/>
    <property type="match status" value="2"/>
</dbReference>
<accession>A0A2J7ZXJ2</accession>
<sequence>MASYPKLPHEYDEDELHDSSRPPPLPCKEARVLKGHEGAVLAVRFNPTGTYVLSCGKASEVLFWDMVDGQVVARFKAHAGVVTAMAMHPDGALLLTSSVDGCVKVWLK</sequence>
<dbReference type="Gene3D" id="2.130.10.10">
    <property type="entry name" value="YVTN repeat-like/Quinoprotein amine dehydrogenase"/>
    <property type="match status" value="1"/>
</dbReference>
<proteinExistence type="predicted"/>
<dbReference type="PANTHER" id="PTHR19848:SF8">
    <property type="entry name" value="F-BOX AND WD REPEAT DOMAIN CONTAINING 7"/>
    <property type="match status" value="1"/>
</dbReference>
<reference evidence="5 6" key="1">
    <citation type="journal article" date="2017" name="Mol. Biol. Evol.">
        <title>The 4-celled Tetrabaena socialis nuclear genome reveals the essential components for genetic control of cell number at the origin of multicellularity in the volvocine lineage.</title>
        <authorList>
            <person name="Featherston J."/>
            <person name="Arakaki Y."/>
            <person name="Hanschen E.R."/>
            <person name="Ferris P.J."/>
            <person name="Michod R.E."/>
            <person name="Olson B.J.S.C."/>
            <person name="Nozaki H."/>
            <person name="Durand P.M."/>
        </authorList>
    </citation>
    <scope>NUCLEOTIDE SEQUENCE [LARGE SCALE GENOMIC DNA]</scope>
    <source>
        <strain evidence="5 6">NIES-571</strain>
    </source>
</reference>
<dbReference type="AlphaFoldDB" id="A0A2J7ZXJ2"/>
<gene>
    <name evidence="5" type="ORF">TSOC_008814</name>
</gene>
<dbReference type="PROSITE" id="PS50082">
    <property type="entry name" value="WD_REPEATS_2"/>
    <property type="match status" value="2"/>
</dbReference>
<keyword evidence="2" id="KW-0677">Repeat</keyword>
<dbReference type="Proteomes" id="UP000236333">
    <property type="component" value="Unassembled WGS sequence"/>
</dbReference>
<keyword evidence="1 3" id="KW-0853">WD repeat</keyword>
<evidence type="ECO:0000256" key="2">
    <source>
        <dbReference type="ARBA" id="ARBA00022737"/>
    </source>
</evidence>
<evidence type="ECO:0000256" key="3">
    <source>
        <dbReference type="PROSITE-ProRule" id="PRU00221"/>
    </source>
</evidence>
<dbReference type="PANTHER" id="PTHR19848">
    <property type="entry name" value="WD40 REPEAT PROTEIN"/>
    <property type="match status" value="1"/>
</dbReference>
<feature type="repeat" description="WD" evidence="3">
    <location>
        <begin position="75"/>
        <end position="108"/>
    </location>
</feature>
<protein>
    <submittedName>
        <fullName evidence="5">TAF5-like RNA polymerase II p300/CBP-associated factor-associated factor subunit 5L</fullName>
    </submittedName>
</protein>
<dbReference type="Pfam" id="PF00400">
    <property type="entry name" value="WD40"/>
    <property type="match status" value="2"/>
</dbReference>
<evidence type="ECO:0000313" key="6">
    <source>
        <dbReference type="Proteomes" id="UP000236333"/>
    </source>
</evidence>
<dbReference type="InterPro" id="IPR015943">
    <property type="entry name" value="WD40/YVTN_repeat-like_dom_sf"/>
</dbReference>
<organism evidence="5 6">
    <name type="scientific">Tetrabaena socialis</name>
    <dbReference type="NCBI Taxonomy" id="47790"/>
    <lineage>
        <taxon>Eukaryota</taxon>
        <taxon>Viridiplantae</taxon>
        <taxon>Chlorophyta</taxon>
        <taxon>core chlorophytes</taxon>
        <taxon>Chlorophyceae</taxon>
        <taxon>CS clade</taxon>
        <taxon>Chlamydomonadales</taxon>
        <taxon>Tetrabaenaceae</taxon>
        <taxon>Tetrabaena</taxon>
    </lineage>
</organism>
<evidence type="ECO:0000256" key="4">
    <source>
        <dbReference type="SAM" id="MobiDB-lite"/>
    </source>
</evidence>
<evidence type="ECO:0000256" key="1">
    <source>
        <dbReference type="ARBA" id="ARBA00022574"/>
    </source>
</evidence>
<dbReference type="InterPro" id="IPR001680">
    <property type="entry name" value="WD40_rpt"/>
</dbReference>